<evidence type="ECO:0000313" key="2">
    <source>
        <dbReference type="Proteomes" id="UP000050509"/>
    </source>
</evidence>
<dbReference type="EMBL" id="LJCR01000672">
    <property type="protein sequence ID" value="KPV52064.1"/>
    <property type="molecule type" value="Genomic_DNA"/>
</dbReference>
<organism evidence="1 2">
    <name type="scientific">Kouleothrix aurantiaca</name>
    <dbReference type="NCBI Taxonomy" id="186479"/>
    <lineage>
        <taxon>Bacteria</taxon>
        <taxon>Bacillati</taxon>
        <taxon>Chloroflexota</taxon>
        <taxon>Chloroflexia</taxon>
        <taxon>Chloroflexales</taxon>
        <taxon>Roseiflexineae</taxon>
        <taxon>Roseiflexaceae</taxon>
        <taxon>Kouleothrix</taxon>
    </lineage>
</organism>
<evidence type="ECO:0008006" key="3">
    <source>
        <dbReference type="Google" id="ProtNLM"/>
    </source>
</evidence>
<keyword evidence="2" id="KW-1185">Reference proteome</keyword>
<proteinExistence type="predicted"/>
<protein>
    <recommendedName>
        <fullName evidence="3">Vanomycin resistance protein VanB</fullName>
    </recommendedName>
</protein>
<gene>
    <name evidence="1" type="ORF">SE17_17675</name>
</gene>
<dbReference type="InterPro" id="IPR052913">
    <property type="entry name" value="Glycopeptide_resist_protein"/>
</dbReference>
<dbReference type="Pfam" id="PF04294">
    <property type="entry name" value="VanW"/>
    <property type="match status" value="1"/>
</dbReference>
<name>A0A0P9F6B0_9CHLR</name>
<dbReference type="PANTHER" id="PTHR35788">
    <property type="entry name" value="EXPORTED PROTEIN-RELATED"/>
    <property type="match status" value="1"/>
</dbReference>
<dbReference type="AlphaFoldDB" id="A0A0P9F6B0"/>
<sequence>MLNATANAPLGAPSRYVEDAGHNLAGPFQAFYDANGGASIFGKPITEQLTEDGLIVQYFERARLELHPDGAMTLARLGALLTEGRTDMPFQKPAAVPSDRLLIPESGHSMGGVLRAFWEQEGGIALFGNPISEEFIEQVDGTPMLVQYFERVRLEYLPIGNGGDGKPRIGALGTLYAQRLPQEFRERARPIVVLGESHLSYAPQTPEGTNIELAAAQFDGLVVYPGYSLSYLGVVGEVSAATGYQGGQAVVGGAVVNDNIGGGICMVSTGLYRAAFYAGMEILSQRNHSLYLRAFQNDPGLDAAVFTPSLDMRWRNDSPFPITVTAAASGGKLVITLWGVSDGRKVVVSDPVYTNRTDPPAPEWRLDSSLGDGAVKWVSRGSGGMVITRTRAVTAPNGHLLHQDTVVSRYTPSTGLALYGPEVTPPGDAPTH</sequence>
<dbReference type="PANTHER" id="PTHR35788:SF1">
    <property type="entry name" value="EXPORTED PROTEIN"/>
    <property type="match status" value="1"/>
</dbReference>
<comment type="caution">
    <text evidence="1">The sequence shown here is derived from an EMBL/GenBank/DDBJ whole genome shotgun (WGS) entry which is preliminary data.</text>
</comment>
<reference evidence="1 2" key="1">
    <citation type="submission" date="2015-09" db="EMBL/GenBank/DDBJ databases">
        <title>Draft genome sequence of Kouleothrix aurantiaca JCM 19913.</title>
        <authorList>
            <person name="Hemp J."/>
        </authorList>
    </citation>
    <scope>NUCLEOTIDE SEQUENCE [LARGE SCALE GENOMIC DNA]</scope>
    <source>
        <strain evidence="1 2">COM-B</strain>
    </source>
</reference>
<evidence type="ECO:0000313" key="1">
    <source>
        <dbReference type="EMBL" id="KPV52064.1"/>
    </source>
</evidence>
<accession>A0A0P9F6B0</accession>
<dbReference type="InterPro" id="IPR007391">
    <property type="entry name" value="Vancomycin_resist_VanW"/>
</dbReference>
<dbReference type="Proteomes" id="UP000050509">
    <property type="component" value="Unassembled WGS sequence"/>
</dbReference>